<sequence>MHHGLQCSRPTQLNTLQRHMYLSGSSQLGLLIGSIFVPIEDLFMHWYCLVIDFGNWAVYHLDSYPEQLIVGDREKVMRDVLKKVYEVMTCNKYGPFGVYTPTDIPNWPFRRAHGIPNCNTSDSSAAWVISCLHLEGQFNQLDISGVLDDYTLRGETAVALAGGPFNELGLVVRLWAAQ</sequence>
<gene>
    <name evidence="1" type="ORF">PIB30_035434</name>
</gene>
<evidence type="ECO:0000313" key="1">
    <source>
        <dbReference type="EMBL" id="MED6134265.1"/>
    </source>
</evidence>
<keyword evidence="2" id="KW-1185">Reference proteome</keyword>
<dbReference type="Proteomes" id="UP001341840">
    <property type="component" value="Unassembled WGS sequence"/>
</dbReference>
<dbReference type="InterPro" id="IPR038765">
    <property type="entry name" value="Papain-like_cys_pep_sf"/>
</dbReference>
<accession>A0ABU6SDC8</accession>
<dbReference type="Gene3D" id="3.40.395.10">
    <property type="entry name" value="Adenoviral Proteinase, Chain A"/>
    <property type="match status" value="1"/>
</dbReference>
<reference evidence="1 2" key="1">
    <citation type="journal article" date="2023" name="Plants (Basel)">
        <title>Bridging the Gap: Combining Genomics and Transcriptomics Approaches to Understand Stylosanthes scabra, an Orphan Legume from the Brazilian Caatinga.</title>
        <authorList>
            <person name="Ferreira-Neto J.R.C."/>
            <person name="da Silva M.D."/>
            <person name="Binneck E."/>
            <person name="de Melo N.F."/>
            <person name="da Silva R.H."/>
            <person name="de Melo A.L.T.M."/>
            <person name="Pandolfi V."/>
            <person name="Bustamante F.O."/>
            <person name="Brasileiro-Vidal A.C."/>
            <person name="Benko-Iseppon A.M."/>
        </authorList>
    </citation>
    <scope>NUCLEOTIDE SEQUENCE [LARGE SCALE GENOMIC DNA]</scope>
    <source>
        <tissue evidence="1">Leaves</tissue>
    </source>
</reference>
<dbReference type="EMBL" id="JASCZI010060584">
    <property type="protein sequence ID" value="MED6134265.1"/>
    <property type="molecule type" value="Genomic_DNA"/>
</dbReference>
<evidence type="ECO:0000313" key="2">
    <source>
        <dbReference type="Proteomes" id="UP001341840"/>
    </source>
</evidence>
<protein>
    <recommendedName>
        <fullName evidence="3">Ubiquitin-like protease family profile domain-containing protein</fullName>
    </recommendedName>
</protein>
<organism evidence="1 2">
    <name type="scientific">Stylosanthes scabra</name>
    <dbReference type="NCBI Taxonomy" id="79078"/>
    <lineage>
        <taxon>Eukaryota</taxon>
        <taxon>Viridiplantae</taxon>
        <taxon>Streptophyta</taxon>
        <taxon>Embryophyta</taxon>
        <taxon>Tracheophyta</taxon>
        <taxon>Spermatophyta</taxon>
        <taxon>Magnoliopsida</taxon>
        <taxon>eudicotyledons</taxon>
        <taxon>Gunneridae</taxon>
        <taxon>Pentapetalae</taxon>
        <taxon>rosids</taxon>
        <taxon>fabids</taxon>
        <taxon>Fabales</taxon>
        <taxon>Fabaceae</taxon>
        <taxon>Papilionoideae</taxon>
        <taxon>50 kb inversion clade</taxon>
        <taxon>dalbergioids sensu lato</taxon>
        <taxon>Dalbergieae</taxon>
        <taxon>Pterocarpus clade</taxon>
        <taxon>Stylosanthes</taxon>
    </lineage>
</organism>
<proteinExistence type="predicted"/>
<dbReference type="SUPFAM" id="SSF54001">
    <property type="entry name" value="Cysteine proteinases"/>
    <property type="match status" value="1"/>
</dbReference>
<name>A0ABU6SDC8_9FABA</name>
<comment type="caution">
    <text evidence="1">The sequence shown here is derived from an EMBL/GenBank/DDBJ whole genome shotgun (WGS) entry which is preliminary data.</text>
</comment>
<evidence type="ECO:0008006" key="3">
    <source>
        <dbReference type="Google" id="ProtNLM"/>
    </source>
</evidence>